<dbReference type="PROSITE" id="PS00211">
    <property type="entry name" value="ABC_TRANSPORTER_1"/>
    <property type="match status" value="1"/>
</dbReference>
<dbReference type="InterPro" id="IPR040582">
    <property type="entry name" value="OB_MalK-like"/>
</dbReference>
<name>A0A382AEY2_9ZZZZ</name>
<dbReference type="GO" id="GO:0016887">
    <property type="term" value="F:ATP hydrolysis activity"/>
    <property type="evidence" value="ECO:0007669"/>
    <property type="project" value="InterPro"/>
</dbReference>
<reference evidence="8" key="1">
    <citation type="submission" date="2018-05" db="EMBL/GenBank/DDBJ databases">
        <authorList>
            <person name="Lanie J.A."/>
            <person name="Ng W.-L."/>
            <person name="Kazmierczak K.M."/>
            <person name="Andrzejewski T.M."/>
            <person name="Davidsen T.M."/>
            <person name="Wayne K.J."/>
            <person name="Tettelin H."/>
            <person name="Glass J.I."/>
            <person name="Rusch D."/>
            <person name="Podicherti R."/>
            <person name="Tsui H.-C.T."/>
            <person name="Winkler M.E."/>
        </authorList>
    </citation>
    <scope>NUCLEOTIDE SEQUENCE</scope>
</reference>
<dbReference type="GO" id="GO:0022857">
    <property type="term" value="F:transmembrane transporter activity"/>
    <property type="evidence" value="ECO:0007669"/>
    <property type="project" value="UniProtKB-ARBA"/>
</dbReference>
<dbReference type="InterPro" id="IPR017871">
    <property type="entry name" value="ABC_transporter-like_CS"/>
</dbReference>
<feature type="domain" description="ABC transporter" evidence="7">
    <location>
        <begin position="3"/>
        <end position="234"/>
    </location>
</feature>
<dbReference type="Pfam" id="PF17912">
    <property type="entry name" value="OB_MalK"/>
    <property type="match status" value="1"/>
</dbReference>
<dbReference type="InterPro" id="IPR027417">
    <property type="entry name" value="P-loop_NTPase"/>
</dbReference>
<dbReference type="GO" id="GO:0055052">
    <property type="term" value="C:ATP-binding cassette (ABC) transporter complex, substrate-binding subunit-containing"/>
    <property type="evidence" value="ECO:0007669"/>
    <property type="project" value="TreeGrafter"/>
</dbReference>
<dbReference type="PROSITE" id="PS50893">
    <property type="entry name" value="ABC_TRANSPORTER_2"/>
    <property type="match status" value="1"/>
</dbReference>
<evidence type="ECO:0000256" key="4">
    <source>
        <dbReference type="ARBA" id="ARBA00022840"/>
    </source>
</evidence>
<evidence type="ECO:0000313" key="8">
    <source>
        <dbReference type="EMBL" id="SVB00125.1"/>
    </source>
</evidence>
<proteinExistence type="predicted"/>
<evidence type="ECO:0000256" key="6">
    <source>
        <dbReference type="ARBA" id="ARBA00023136"/>
    </source>
</evidence>
<dbReference type="InterPro" id="IPR003593">
    <property type="entry name" value="AAA+_ATPase"/>
</dbReference>
<dbReference type="Gene3D" id="2.40.50.140">
    <property type="entry name" value="Nucleic acid-binding proteins"/>
    <property type="match status" value="1"/>
</dbReference>
<keyword evidence="6" id="KW-0472">Membrane</keyword>
<protein>
    <recommendedName>
        <fullName evidence="7">ABC transporter domain-containing protein</fullName>
    </recommendedName>
</protein>
<dbReference type="Gene3D" id="3.40.50.300">
    <property type="entry name" value="P-loop containing nucleotide triphosphate hydrolases"/>
    <property type="match status" value="1"/>
</dbReference>
<dbReference type="PANTHER" id="PTHR43875:SF15">
    <property type="entry name" value="TREHALOSE IMPORT ATP-BINDING PROTEIN SUGC"/>
    <property type="match status" value="1"/>
</dbReference>
<keyword evidence="3" id="KW-0547">Nucleotide-binding</keyword>
<dbReference type="InterPro" id="IPR003439">
    <property type="entry name" value="ABC_transporter-like_ATP-bd"/>
</dbReference>
<dbReference type="SUPFAM" id="SSF52540">
    <property type="entry name" value="P-loop containing nucleoside triphosphate hydrolases"/>
    <property type="match status" value="1"/>
</dbReference>
<dbReference type="Gene3D" id="2.40.50.100">
    <property type="match status" value="1"/>
</dbReference>
<dbReference type="FunFam" id="3.40.50.300:FF:000042">
    <property type="entry name" value="Maltose/maltodextrin ABC transporter, ATP-binding protein"/>
    <property type="match status" value="1"/>
</dbReference>
<dbReference type="InterPro" id="IPR047641">
    <property type="entry name" value="ABC_transpr_MalK/UgpC-like"/>
</dbReference>
<organism evidence="8">
    <name type="scientific">marine metagenome</name>
    <dbReference type="NCBI Taxonomy" id="408172"/>
    <lineage>
        <taxon>unclassified sequences</taxon>
        <taxon>metagenomes</taxon>
        <taxon>ecological metagenomes</taxon>
    </lineage>
</organism>
<dbReference type="EMBL" id="UINC01025122">
    <property type="protein sequence ID" value="SVB00125.1"/>
    <property type="molecule type" value="Genomic_DNA"/>
</dbReference>
<dbReference type="Pfam" id="PF00005">
    <property type="entry name" value="ABC_tran"/>
    <property type="match status" value="1"/>
</dbReference>
<dbReference type="InterPro" id="IPR012340">
    <property type="entry name" value="NA-bd_OB-fold"/>
</dbReference>
<keyword evidence="2" id="KW-1003">Cell membrane</keyword>
<dbReference type="GO" id="GO:0005524">
    <property type="term" value="F:ATP binding"/>
    <property type="evidence" value="ECO:0007669"/>
    <property type="project" value="UniProtKB-KW"/>
</dbReference>
<accession>A0A382AEY2</accession>
<dbReference type="AlphaFoldDB" id="A0A382AEY2"/>
<evidence type="ECO:0000256" key="5">
    <source>
        <dbReference type="ARBA" id="ARBA00022967"/>
    </source>
</evidence>
<dbReference type="SMART" id="SM00382">
    <property type="entry name" value="AAA"/>
    <property type="match status" value="1"/>
</dbReference>
<evidence type="ECO:0000256" key="2">
    <source>
        <dbReference type="ARBA" id="ARBA00022475"/>
    </source>
</evidence>
<evidence type="ECO:0000256" key="3">
    <source>
        <dbReference type="ARBA" id="ARBA00022741"/>
    </source>
</evidence>
<keyword evidence="1" id="KW-0813">Transport</keyword>
<evidence type="ECO:0000259" key="7">
    <source>
        <dbReference type="PROSITE" id="PS50893"/>
    </source>
</evidence>
<keyword evidence="5" id="KW-1278">Translocase</keyword>
<dbReference type="PANTHER" id="PTHR43875">
    <property type="entry name" value="MALTODEXTRIN IMPORT ATP-BINDING PROTEIN MSMX"/>
    <property type="match status" value="1"/>
</dbReference>
<dbReference type="InterPro" id="IPR008995">
    <property type="entry name" value="Mo/tungstate-bd_C_term_dom"/>
</dbReference>
<keyword evidence="4" id="KW-0067">ATP-binding</keyword>
<evidence type="ECO:0000256" key="1">
    <source>
        <dbReference type="ARBA" id="ARBA00022448"/>
    </source>
</evidence>
<sequence>MGISFNEVCKIFADGTVALDKLDLEFEKGEFVVLLGPSGSGKTTACRILAGLEDATSGSIKVDSRDITGLPPRQRNMSMVFQNYALYSHKNVFENIAYPLRVRKIATSDINNQVKKIAEILQIERLLSRRPSQLSGGQAQRVAVARALVWNPDICLMDEPLSNLDALLRLHTRTELKRLHDDLGHTFVFVTHDQEEAMTLGTRIAVLNEGKLIQFDIPRRIYHEPITRFVAEFIGRPAMNIIEGEVASGIFQADKFKFPVKGQPDGPVAMGIRPEQIVFREGPTDKTVSFELDIMELVEPDTLLFVYKGNTSIVVRVMRDVGNLSRGSEVHLELPNEFLHFFEINDGRRRL</sequence>
<dbReference type="SUPFAM" id="SSF50331">
    <property type="entry name" value="MOP-like"/>
    <property type="match status" value="1"/>
</dbReference>
<gene>
    <name evidence="8" type="ORF">METZ01_LOCUS152979</name>
</gene>